<comment type="caution">
    <text evidence="2">The sequence shown here is derived from an EMBL/GenBank/DDBJ whole genome shotgun (WGS) entry which is preliminary data.</text>
</comment>
<proteinExistence type="predicted"/>
<keyword evidence="3" id="KW-1185">Reference proteome</keyword>
<organism evidence="2 3">
    <name type="scientific">Streptomyces lunalinharesii</name>
    <dbReference type="NCBI Taxonomy" id="333384"/>
    <lineage>
        <taxon>Bacteria</taxon>
        <taxon>Bacillati</taxon>
        <taxon>Actinomycetota</taxon>
        <taxon>Actinomycetes</taxon>
        <taxon>Kitasatosporales</taxon>
        <taxon>Streptomycetaceae</taxon>
        <taxon>Streptomyces</taxon>
    </lineage>
</organism>
<sequence length="1162" mass="125679">MNPLSTLVVPVEVAALAVNDQTRITDGRFIWQRWQADFEALAFDDLPAEPVPFTFEDWSNDPGRCGVYVQWQLPAALTRGRHDEAEGVGDFPLVPNRWLVVRHCTDIRQSRAWIVQSDYVGTRADGAGIVPGTVSCLDPAGDGEELKASFLGRAHDLTAEQPWREPADARSPFLTALGSGLLTFTAFQPYNHNVFSLHDPLDDVPGDAGLAYHVSGWYAQPEADIVTRPEGEPLTALLDRLEWLAPTATNAVERTLYTGSALGVTWEPDGGVPESDCPGPSSITACVANSSAEAVAMLPEPDADQGMRAAQDARLFRSFALGTLDALDRADGAGDELTDRAAHDTGFGTASGGYTWRVVDTDDAEARTRLSAATLAERRDTEQEVVAELNRLQSAHDATARDLAAAQARLYDIWALSRAPRQHPTFEDVVDDELNPAVPDRAAGRVSTLTAQLAEQRAALPWGDTPEELAQSAATYAARAGLASVSLLERVPRDMYEQSTDPVVVLRGAHLNAPLTRGSSLPCRAGDRLVTAIGSLTADSVRADVDQIETSGLPDLVPAALSEFFLLARARASGPINPDQVTGALPEYGTDLWRQPWQPLYLMWKAHYTPLAFTEDDTPRWRFDGTRYRWDGTGEIPEPVELMGRQVLTPSAGHALAGQIEAYAAGRSDLAGDLIRTLGEDARTEDFLSQSLDGFGAMLRQREARPWRRPPQDIEALIGPTDQLLPVPGIAPKYPGQPWQDTRFHELRAGHMAFTRLSVVDRFGRAVNLIEDELHFEPVLPDTMVPDHPSDELAPARLIELGPRFLQPARLRFDFLDATDDEDVTTTPGANPVCAWLLDNRLDRTLVCFAPDGASLGELREVLAASGERIVAWAPLPGSRITELDQLADISPHVHGFLDAIVRRGPAVLQAVRATLDAALTTIDPDGPQDAGLGFLLGRPLALVRASLDLELHGPPRSTVAWSQVADPPAPGLTDYPWFVRLGDPHRTDDGLVGMVLGDGYDHLDTVVDPVGEHGDFLRAIPVDGEPPITVTFAGDPTYATLLVDPRAAVHATTDVLPTGTLHIPQHFTARALARMAAAFRAGPLLATEAHGVAFTPVPATPRGTWSWAEPAGDDWHTRSATTPDPTAASFDHPELRSGYLLLGDALTAPATRTDHTDGEPA</sequence>
<gene>
    <name evidence="2" type="ORF">GCM10009864_73090</name>
</gene>
<name>A0ABP6FBD2_9ACTN</name>
<dbReference type="EMBL" id="BAAARK010000045">
    <property type="protein sequence ID" value="GAA2688625.1"/>
    <property type="molecule type" value="Genomic_DNA"/>
</dbReference>
<dbReference type="Proteomes" id="UP001500994">
    <property type="component" value="Unassembled WGS sequence"/>
</dbReference>
<dbReference type="RefSeq" id="WP_344583837.1">
    <property type="nucleotide sequence ID" value="NZ_BAAARK010000045.1"/>
</dbReference>
<feature type="region of interest" description="Disordered" evidence="1">
    <location>
        <begin position="1107"/>
        <end position="1132"/>
    </location>
</feature>
<evidence type="ECO:0000313" key="3">
    <source>
        <dbReference type="Proteomes" id="UP001500994"/>
    </source>
</evidence>
<evidence type="ECO:0000313" key="2">
    <source>
        <dbReference type="EMBL" id="GAA2688625.1"/>
    </source>
</evidence>
<accession>A0ABP6FBD2</accession>
<reference evidence="3" key="1">
    <citation type="journal article" date="2019" name="Int. J. Syst. Evol. Microbiol.">
        <title>The Global Catalogue of Microorganisms (GCM) 10K type strain sequencing project: providing services to taxonomists for standard genome sequencing and annotation.</title>
        <authorList>
            <consortium name="The Broad Institute Genomics Platform"/>
            <consortium name="The Broad Institute Genome Sequencing Center for Infectious Disease"/>
            <person name="Wu L."/>
            <person name="Ma J."/>
        </authorList>
    </citation>
    <scope>NUCLEOTIDE SEQUENCE [LARGE SCALE GENOMIC DNA]</scope>
    <source>
        <strain evidence="3">JCM 16374</strain>
    </source>
</reference>
<protein>
    <submittedName>
        <fullName evidence="2">Uncharacterized protein</fullName>
    </submittedName>
</protein>
<evidence type="ECO:0000256" key="1">
    <source>
        <dbReference type="SAM" id="MobiDB-lite"/>
    </source>
</evidence>